<organism evidence="2 3">
    <name type="scientific">Clonorchis sinensis</name>
    <name type="common">Chinese liver fluke</name>
    <dbReference type="NCBI Taxonomy" id="79923"/>
    <lineage>
        <taxon>Eukaryota</taxon>
        <taxon>Metazoa</taxon>
        <taxon>Spiralia</taxon>
        <taxon>Lophotrochozoa</taxon>
        <taxon>Platyhelminthes</taxon>
        <taxon>Trematoda</taxon>
        <taxon>Digenea</taxon>
        <taxon>Opisthorchiida</taxon>
        <taxon>Opisthorchiata</taxon>
        <taxon>Opisthorchiidae</taxon>
        <taxon>Clonorchis</taxon>
    </lineage>
</organism>
<evidence type="ECO:0000313" key="3">
    <source>
        <dbReference type="Proteomes" id="UP000008909"/>
    </source>
</evidence>
<dbReference type="AlphaFoldDB" id="H2KUZ6"/>
<sequence length="296" mass="34647">REPTVAGKQLTDCDLRKSQSNNSFGGLRKADPSIRDDHRLVDQKVDITTNCNGNREQRLFESHQIDYGGTHIIQQHLINLHNTVALNPQKSRYFCMVNRQQTRPMKLICYSYSKIRDPNWRDISGSDIARCLKKRVNKGKDTWFAFYPMRNPNQDKTKRTNVIYQVNCNNCNKFYVGQTEKKLCTRIKEHNAAVRRHDPLSWISIHKDQEGHKFNLGKAKFWHTETRDTEGDFWKHDTPRGIRLAVRLWYYKHMLNDVNAIQAIITRFLRFSATRASLLTYCQCKPIDLDVAFGTG</sequence>
<dbReference type="EMBL" id="DF144251">
    <property type="protein sequence ID" value="GAA35675.2"/>
    <property type="molecule type" value="Genomic_DNA"/>
</dbReference>
<keyword evidence="3" id="KW-1185">Reference proteome</keyword>
<dbReference type="Pfam" id="PF01541">
    <property type="entry name" value="GIY-YIG"/>
    <property type="match status" value="1"/>
</dbReference>
<dbReference type="InterPro" id="IPR000305">
    <property type="entry name" value="GIY-YIG_endonuc"/>
</dbReference>
<dbReference type="Proteomes" id="UP000008909">
    <property type="component" value="Unassembled WGS sequence"/>
</dbReference>
<reference evidence="2" key="1">
    <citation type="journal article" date="2011" name="Genome Biol.">
        <title>The draft genome of the carcinogenic human liver fluke Clonorchis sinensis.</title>
        <authorList>
            <person name="Wang X."/>
            <person name="Chen W."/>
            <person name="Huang Y."/>
            <person name="Sun J."/>
            <person name="Men J."/>
            <person name="Liu H."/>
            <person name="Luo F."/>
            <person name="Guo L."/>
            <person name="Lv X."/>
            <person name="Deng C."/>
            <person name="Zhou C."/>
            <person name="Fan Y."/>
            <person name="Li X."/>
            <person name="Huang L."/>
            <person name="Hu Y."/>
            <person name="Liang C."/>
            <person name="Hu X."/>
            <person name="Xu J."/>
            <person name="Yu X."/>
        </authorList>
    </citation>
    <scope>NUCLEOTIDE SEQUENCE [LARGE SCALE GENOMIC DNA]</scope>
    <source>
        <strain evidence="2">Henan</strain>
    </source>
</reference>
<protein>
    <recommendedName>
        <fullName evidence="1">GIY-YIG domain-containing protein</fullName>
    </recommendedName>
</protein>
<accession>H2KUZ6</accession>
<gene>
    <name evidence="2" type="ORF">CLF_110856</name>
</gene>
<feature type="non-terminal residue" evidence="2">
    <location>
        <position position="1"/>
    </location>
</feature>
<proteinExistence type="predicted"/>
<name>H2KUZ6_CLOSI</name>
<feature type="domain" description="GIY-YIG" evidence="1">
    <location>
        <begin position="162"/>
        <end position="195"/>
    </location>
</feature>
<evidence type="ECO:0000313" key="2">
    <source>
        <dbReference type="EMBL" id="GAA35675.2"/>
    </source>
</evidence>
<evidence type="ECO:0000259" key="1">
    <source>
        <dbReference type="Pfam" id="PF01541"/>
    </source>
</evidence>